<reference evidence="8 9" key="1">
    <citation type="submission" date="2019-02" db="EMBL/GenBank/DDBJ databases">
        <title>Deep-cultivation of Planctomycetes and their phenomic and genomic characterization uncovers novel biology.</title>
        <authorList>
            <person name="Wiegand S."/>
            <person name="Jogler M."/>
            <person name="Boedeker C."/>
            <person name="Pinto D."/>
            <person name="Vollmers J."/>
            <person name="Rivas-Marin E."/>
            <person name="Kohn T."/>
            <person name="Peeters S.H."/>
            <person name="Heuer A."/>
            <person name="Rast P."/>
            <person name="Oberbeckmann S."/>
            <person name="Bunk B."/>
            <person name="Jeske O."/>
            <person name="Meyerdierks A."/>
            <person name="Storesund J.E."/>
            <person name="Kallscheuer N."/>
            <person name="Luecker S."/>
            <person name="Lage O.M."/>
            <person name="Pohl T."/>
            <person name="Merkel B.J."/>
            <person name="Hornburger P."/>
            <person name="Mueller R.-W."/>
            <person name="Bruemmer F."/>
            <person name="Labrenz M."/>
            <person name="Spormann A.M."/>
            <person name="Op Den Camp H."/>
            <person name="Overmann J."/>
            <person name="Amann R."/>
            <person name="Jetten M.S.M."/>
            <person name="Mascher T."/>
            <person name="Medema M.H."/>
            <person name="Devos D.P."/>
            <person name="Kaster A.-K."/>
            <person name="Ovreas L."/>
            <person name="Rohde M."/>
            <person name="Galperin M.Y."/>
            <person name="Jogler C."/>
        </authorList>
    </citation>
    <scope>NUCLEOTIDE SEQUENCE [LARGE SCALE GENOMIC DNA]</scope>
    <source>
        <strain evidence="8 9">Poly51</strain>
    </source>
</reference>
<evidence type="ECO:0000259" key="7">
    <source>
        <dbReference type="PROSITE" id="PS50110"/>
    </source>
</evidence>
<evidence type="ECO:0000256" key="4">
    <source>
        <dbReference type="ARBA" id="ARBA00023163"/>
    </source>
</evidence>
<evidence type="ECO:0000256" key="2">
    <source>
        <dbReference type="ARBA" id="ARBA00023015"/>
    </source>
</evidence>
<dbReference type="PRINTS" id="PR00038">
    <property type="entry name" value="HTHLUXR"/>
</dbReference>
<dbReference type="SUPFAM" id="SSF46894">
    <property type="entry name" value="C-terminal effector domain of the bipartite response regulators"/>
    <property type="match status" value="1"/>
</dbReference>
<dbReference type="InterPro" id="IPR058245">
    <property type="entry name" value="NreC/VraR/RcsB-like_REC"/>
</dbReference>
<feature type="domain" description="HTH luxR-type" evidence="6">
    <location>
        <begin position="157"/>
        <end position="222"/>
    </location>
</feature>
<dbReference type="PANTHER" id="PTHR43214">
    <property type="entry name" value="TWO-COMPONENT RESPONSE REGULATOR"/>
    <property type="match status" value="1"/>
</dbReference>
<dbReference type="EMBL" id="SJPW01000001">
    <property type="protein sequence ID" value="TWU60456.1"/>
    <property type="molecule type" value="Genomic_DNA"/>
</dbReference>
<dbReference type="Gene3D" id="1.10.10.10">
    <property type="entry name" value="Winged helix-like DNA-binding domain superfamily/Winged helix DNA-binding domain"/>
    <property type="match status" value="1"/>
</dbReference>
<keyword evidence="9" id="KW-1185">Reference proteome</keyword>
<dbReference type="SMART" id="SM00421">
    <property type="entry name" value="HTH_LUXR"/>
    <property type="match status" value="1"/>
</dbReference>
<evidence type="ECO:0000313" key="8">
    <source>
        <dbReference type="EMBL" id="TWU60456.1"/>
    </source>
</evidence>
<dbReference type="PROSITE" id="PS50043">
    <property type="entry name" value="HTH_LUXR_2"/>
    <property type="match status" value="1"/>
</dbReference>
<evidence type="ECO:0000259" key="6">
    <source>
        <dbReference type="PROSITE" id="PS50043"/>
    </source>
</evidence>
<accession>A0A5C6FF67</accession>
<dbReference type="Pfam" id="PF00072">
    <property type="entry name" value="Response_reg"/>
    <property type="match status" value="1"/>
</dbReference>
<dbReference type="Proteomes" id="UP000318288">
    <property type="component" value="Unassembled WGS sequence"/>
</dbReference>
<dbReference type="InterPro" id="IPR001789">
    <property type="entry name" value="Sig_transdc_resp-reg_receiver"/>
</dbReference>
<dbReference type="SUPFAM" id="SSF52172">
    <property type="entry name" value="CheY-like"/>
    <property type="match status" value="1"/>
</dbReference>
<evidence type="ECO:0000256" key="1">
    <source>
        <dbReference type="ARBA" id="ARBA00022553"/>
    </source>
</evidence>
<protein>
    <submittedName>
        <fullName evidence="8">Oxygen regulatory protein NreC</fullName>
    </submittedName>
</protein>
<dbReference type="InterPro" id="IPR039420">
    <property type="entry name" value="WalR-like"/>
</dbReference>
<name>A0A5C6FF67_9BACT</name>
<evidence type="ECO:0000313" key="9">
    <source>
        <dbReference type="Proteomes" id="UP000318288"/>
    </source>
</evidence>
<dbReference type="PROSITE" id="PS50110">
    <property type="entry name" value="RESPONSE_REGULATORY"/>
    <property type="match status" value="1"/>
</dbReference>
<keyword evidence="3" id="KW-0238">DNA-binding</keyword>
<gene>
    <name evidence="8" type="primary">nreC_1</name>
    <name evidence="8" type="ORF">Poly51_07320</name>
</gene>
<evidence type="ECO:0000256" key="5">
    <source>
        <dbReference type="PROSITE-ProRule" id="PRU00169"/>
    </source>
</evidence>
<evidence type="ECO:0000256" key="3">
    <source>
        <dbReference type="ARBA" id="ARBA00023125"/>
    </source>
</evidence>
<organism evidence="8 9">
    <name type="scientific">Rubripirellula tenax</name>
    <dbReference type="NCBI Taxonomy" id="2528015"/>
    <lineage>
        <taxon>Bacteria</taxon>
        <taxon>Pseudomonadati</taxon>
        <taxon>Planctomycetota</taxon>
        <taxon>Planctomycetia</taxon>
        <taxon>Pirellulales</taxon>
        <taxon>Pirellulaceae</taxon>
        <taxon>Rubripirellula</taxon>
    </lineage>
</organism>
<feature type="modified residue" description="4-aspartylphosphate" evidence="5">
    <location>
        <position position="43"/>
    </location>
</feature>
<dbReference type="InterPro" id="IPR000792">
    <property type="entry name" value="Tscrpt_reg_LuxR_C"/>
</dbReference>
<dbReference type="PANTHER" id="PTHR43214:SF41">
    <property type="entry name" value="NITRATE_NITRITE RESPONSE REGULATOR PROTEIN NARP"/>
    <property type="match status" value="1"/>
</dbReference>
<comment type="caution">
    <text evidence="8">The sequence shown here is derived from an EMBL/GenBank/DDBJ whole genome shotgun (WGS) entry which is preliminary data.</text>
</comment>
<dbReference type="AlphaFoldDB" id="A0A5C6FF67"/>
<dbReference type="GO" id="GO:0006355">
    <property type="term" value="P:regulation of DNA-templated transcription"/>
    <property type="evidence" value="ECO:0007669"/>
    <property type="project" value="InterPro"/>
</dbReference>
<dbReference type="CDD" id="cd06170">
    <property type="entry name" value="LuxR_C_like"/>
    <property type="match status" value="1"/>
</dbReference>
<dbReference type="Gene3D" id="3.40.50.2300">
    <property type="match status" value="1"/>
</dbReference>
<dbReference type="InterPro" id="IPR016032">
    <property type="entry name" value="Sig_transdc_resp-reg_C-effctor"/>
</dbReference>
<proteinExistence type="predicted"/>
<dbReference type="GO" id="GO:0000160">
    <property type="term" value="P:phosphorelay signal transduction system"/>
    <property type="evidence" value="ECO:0007669"/>
    <property type="project" value="InterPro"/>
</dbReference>
<dbReference type="InterPro" id="IPR036388">
    <property type="entry name" value="WH-like_DNA-bd_sf"/>
</dbReference>
<keyword evidence="4" id="KW-0804">Transcription</keyword>
<dbReference type="CDD" id="cd17535">
    <property type="entry name" value="REC_NarL-like"/>
    <property type="match status" value="1"/>
</dbReference>
<keyword evidence="2" id="KW-0805">Transcription regulation</keyword>
<keyword evidence="1 5" id="KW-0597">Phosphoprotein</keyword>
<dbReference type="GO" id="GO:0003677">
    <property type="term" value="F:DNA binding"/>
    <property type="evidence" value="ECO:0007669"/>
    <property type="project" value="UniProtKB-KW"/>
</dbReference>
<dbReference type="InterPro" id="IPR011006">
    <property type="entry name" value="CheY-like_superfamily"/>
</dbReference>
<dbReference type="Pfam" id="PF00196">
    <property type="entry name" value="GerE"/>
    <property type="match status" value="1"/>
</dbReference>
<sequence>MTRAGVKLACQSSDDLDCVGEVDTIDEAIDATPQFRPDVAIIDPGACGTNPIEGLIRYRNRFADQSILVFTSNDSPNLAAELVKCGVAGYLIKDASADELTWAIRSIHDGRVFFSHKHHGVGSPKKDHAKIDVVANAAASSDATISAAATWSNDAEQSAADIDLSTREREVLTLIADGMTNKQAASELFLSVKTVETYRSRVMRKHQLKDRHELVRFARHHSPVRQG</sequence>
<feature type="domain" description="Response regulatory" evidence="7">
    <location>
        <begin position="1"/>
        <end position="108"/>
    </location>
</feature>